<dbReference type="HAMAP" id="MF_00327">
    <property type="entry name" value="Ribosomal_eL43"/>
    <property type="match status" value="1"/>
</dbReference>
<evidence type="ECO:0000256" key="1">
    <source>
        <dbReference type="ARBA" id="ARBA00008672"/>
    </source>
</evidence>
<dbReference type="NCBIfam" id="NF003058">
    <property type="entry name" value="PRK03976.1"/>
    <property type="match status" value="1"/>
</dbReference>
<dbReference type="InterPro" id="IPR011332">
    <property type="entry name" value="Ribosomal_zn-bd"/>
</dbReference>
<dbReference type="InterPro" id="IPR002674">
    <property type="entry name" value="Ribosomal_eL43"/>
</dbReference>
<evidence type="ECO:0000313" key="6">
    <source>
        <dbReference type="EMBL" id="PCH44347.1"/>
    </source>
</evidence>
<dbReference type="PANTHER" id="PTHR48129:SF1">
    <property type="entry name" value="LARGE RIBOSOMAL SUBUNIT PROTEIN EL43"/>
    <property type="match status" value="1"/>
</dbReference>
<gene>
    <name evidence="6" type="ORF">WOLCODRAFT_154378</name>
</gene>
<comment type="similarity">
    <text evidence="1">Belongs to the eukaryotic ribosomal protein eL43 family.</text>
</comment>
<keyword evidence="2" id="KW-0862">Zinc</keyword>
<dbReference type="InterPro" id="IPR050522">
    <property type="entry name" value="Ribosomal_protein_eL43"/>
</dbReference>
<dbReference type="EMBL" id="KB468157">
    <property type="protein sequence ID" value="PCH44347.1"/>
    <property type="molecule type" value="Genomic_DNA"/>
</dbReference>
<keyword evidence="4" id="KW-0687">Ribonucleoprotein</keyword>
<evidence type="ECO:0000256" key="3">
    <source>
        <dbReference type="ARBA" id="ARBA00022980"/>
    </source>
</evidence>
<dbReference type="FunFam" id="2.20.25.30:FF:000002">
    <property type="entry name" value="60S ribosomal protein L37a"/>
    <property type="match status" value="1"/>
</dbReference>
<protein>
    <recommendedName>
        <fullName evidence="8">Ribosomal protein L37ae</fullName>
    </recommendedName>
</protein>
<dbReference type="AlphaFoldDB" id="A0A2H3K7C6"/>
<organism evidence="6 7">
    <name type="scientific">Wolfiporia cocos (strain MD-104)</name>
    <name type="common">Brown rot fungus</name>
    <dbReference type="NCBI Taxonomy" id="742152"/>
    <lineage>
        <taxon>Eukaryota</taxon>
        <taxon>Fungi</taxon>
        <taxon>Dikarya</taxon>
        <taxon>Basidiomycota</taxon>
        <taxon>Agaricomycotina</taxon>
        <taxon>Agaricomycetes</taxon>
        <taxon>Polyporales</taxon>
        <taxon>Phaeolaceae</taxon>
        <taxon>Wolfiporia</taxon>
    </lineage>
</organism>
<evidence type="ECO:0000256" key="5">
    <source>
        <dbReference type="SAM" id="MobiDB-lite"/>
    </source>
</evidence>
<evidence type="ECO:0000256" key="2">
    <source>
        <dbReference type="ARBA" id="ARBA00022833"/>
    </source>
</evidence>
<dbReference type="GO" id="GO:0006412">
    <property type="term" value="P:translation"/>
    <property type="evidence" value="ECO:0007669"/>
    <property type="project" value="InterPro"/>
</dbReference>
<dbReference type="PANTHER" id="PTHR48129">
    <property type="entry name" value="60S RIBOSOMAL PROTEIN L37A"/>
    <property type="match status" value="1"/>
</dbReference>
<dbReference type="GO" id="GO:0005840">
    <property type="term" value="C:ribosome"/>
    <property type="evidence" value="ECO:0007669"/>
    <property type="project" value="UniProtKB-KW"/>
</dbReference>
<dbReference type="GO" id="GO:1990904">
    <property type="term" value="C:ribonucleoprotein complex"/>
    <property type="evidence" value="ECO:0007669"/>
    <property type="project" value="UniProtKB-KW"/>
</dbReference>
<dbReference type="InterPro" id="IPR011331">
    <property type="entry name" value="Ribosomal_eL37/eL43"/>
</dbReference>
<dbReference type="SUPFAM" id="SSF57829">
    <property type="entry name" value="Zn-binding ribosomal proteins"/>
    <property type="match status" value="1"/>
</dbReference>
<dbReference type="Gene3D" id="2.20.25.30">
    <property type="match status" value="1"/>
</dbReference>
<keyword evidence="7" id="KW-1185">Reference proteome</keyword>
<name>A0A2H3K7C6_WOLCO</name>
<reference evidence="6 7" key="1">
    <citation type="journal article" date="2012" name="Science">
        <title>The Paleozoic origin of enzymatic lignin decomposition reconstructed from 31 fungal genomes.</title>
        <authorList>
            <person name="Floudas D."/>
            <person name="Binder M."/>
            <person name="Riley R."/>
            <person name="Barry K."/>
            <person name="Blanchette R.A."/>
            <person name="Henrissat B."/>
            <person name="Martinez A.T."/>
            <person name="Otillar R."/>
            <person name="Spatafora J.W."/>
            <person name="Yadav J.S."/>
            <person name="Aerts A."/>
            <person name="Benoit I."/>
            <person name="Boyd A."/>
            <person name="Carlson A."/>
            <person name="Copeland A."/>
            <person name="Coutinho P.M."/>
            <person name="de Vries R.P."/>
            <person name="Ferreira P."/>
            <person name="Findley K."/>
            <person name="Foster B."/>
            <person name="Gaskell J."/>
            <person name="Glotzer D."/>
            <person name="Gorecki P."/>
            <person name="Heitman J."/>
            <person name="Hesse C."/>
            <person name="Hori C."/>
            <person name="Igarashi K."/>
            <person name="Jurgens J.A."/>
            <person name="Kallen N."/>
            <person name="Kersten P."/>
            <person name="Kohler A."/>
            <person name="Kuees U."/>
            <person name="Kumar T.K.A."/>
            <person name="Kuo A."/>
            <person name="LaButti K."/>
            <person name="Larrondo L.F."/>
            <person name="Lindquist E."/>
            <person name="Ling A."/>
            <person name="Lombard V."/>
            <person name="Lucas S."/>
            <person name="Lundell T."/>
            <person name="Martin R."/>
            <person name="McLaughlin D.J."/>
            <person name="Morgenstern I."/>
            <person name="Morin E."/>
            <person name="Murat C."/>
            <person name="Nagy L.G."/>
            <person name="Nolan M."/>
            <person name="Ohm R.A."/>
            <person name="Patyshakuliyeva A."/>
            <person name="Rokas A."/>
            <person name="Ruiz-Duenas F.J."/>
            <person name="Sabat G."/>
            <person name="Salamov A."/>
            <person name="Samejima M."/>
            <person name="Schmutz J."/>
            <person name="Slot J.C."/>
            <person name="St John F."/>
            <person name="Stenlid J."/>
            <person name="Sun H."/>
            <person name="Sun S."/>
            <person name="Syed K."/>
            <person name="Tsang A."/>
            <person name="Wiebenga A."/>
            <person name="Young D."/>
            <person name="Pisabarro A."/>
            <person name="Eastwood D.C."/>
            <person name="Martin F."/>
            <person name="Cullen D."/>
            <person name="Grigoriev I.V."/>
            <person name="Hibbett D.S."/>
        </authorList>
    </citation>
    <scope>NUCLEOTIDE SEQUENCE [LARGE SCALE GENOMIC DNA]</scope>
    <source>
        <strain evidence="6 7">MD-104</strain>
    </source>
</reference>
<dbReference type="Proteomes" id="UP000218811">
    <property type="component" value="Unassembled WGS sequence"/>
</dbReference>
<dbReference type="STRING" id="742152.A0A2H3K7C6"/>
<sequence>MVHNACNPLRDVRVPCSATSSACVLARSGIRRTSGLTTETANDSEYGADRINPGAEGSGRGATGRMRRERQVRRRRRARLEWRPIHLMPTWSHQEARQDAARASVLAYYFIPNRLPIVRAPRAAGPVRHNPRHILKTMTKRTRKVGVTGKYGTRYGASLRKQVKKMEITQHARYTCTFCGKDSVKRQAVGIWKCRSCKKVIAGGAWTVSTTAAATVRSTVRRLRELTEA</sequence>
<dbReference type="Pfam" id="PF01780">
    <property type="entry name" value="Ribosomal_L37ae"/>
    <property type="match status" value="1"/>
</dbReference>
<feature type="region of interest" description="Disordered" evidence="5">
    <location>
        <begin position="37"/>
        <end position="70"/>
    </location>
</feature>
<evidence type="ECO:0000256" key="4">
    <source>
        <dbReference type="ARBA" id="ARBA00023274"/>
    </source>
</evidence>
<dbReference type="NCBIfam" id="TIGR00280">
    <property type="entry name" value="eL43_euk_arch"/>
    <property type="match status" value="1"/>
</dbReference>
<dbReference type="OrthoDB" id="10258345at2759"/>
<evidence type="ECO:0008006" key="8">
    <source>
        <dbReference type="Google" id="ProtNLM"/>
    </source>
</evidence>
<evidence type="ECO:0000313" key="7">
    <source>
        <dbReference type="Proteomes" id="UP000218811"/>
    </source>
</evidence>
<dbReference type="GO" id="GO:0003735">
    <property type="term" value="F:structural constituent of ribosome"/>
    <property type="evidence" value="ECO:0007669"/>
    <property type="project" value="InterPro"/>
</dbReference>
<keyword evidence="3" id="KW-0689">Ribosomal protein</keyword>
<proteinExistence type="inferred from homology"/>
<accession>A0A2H3K7C6</accession>